<dbReference type="SUPFAM" id="SSF48403">
    <property type="entry name" value="Ankyrin repeat"/>
    <property type="match status" value="1"/>
</dbReference>
<dbReference type="PANTHER" id="PTHR24180">
    <property type="entry name" value="CYCLIN-DEPENDENT KINASE INHIBITOR 2C-RELATED"/>
    <property type="match status" value="1"/>
</dbReference>
<evidence type="ECO:0000313" key="4">
    <source>
        <dbReference type="EMBL" id="CEJ95074.1"/>
    </source>
</evidence>
<dbReference type="HOGENOM" id="CLU_866499_0_0_1"/>
<evidence type="ECO:0000313" key="5">
    <source>
        <dbReference type="Proteomes" id="UP000039046"/>
    </source>
</evidence>
<dbReference type="OrthoDB" id="823504at2759"/>
<evidence type="ECO:0000256" key="3">
    <source>
        <dbReference type="PROSITE-ProRule" id="PRU00023"/>
    </source>
</evidence>
<dbReference type="EMBL" id="CDHN01000008">
    <property type="protein sequence ID" value="CEJ95074.1"/>
    <property type="molecule type" value="Genomic_DNA"/>
</dbReference>
<dbReference type="AlphaFoldDB" id="A0A0A1TJ13"/>
<dbReference type="PROSITE" id="PS50297">
    <property type="entry name" value="ANK_REP_REGION"/>
    <property type="match status" value="1"/>
</dbReference>
<dbReference type="STRING" id="1531966.A0A0A1TJ13"/>
<dbReference type="SMART" id="SM00248">
    <property type="entry name" value="ANK"/>
    <property type="match status" value="2"/>
</dbReference>
<organism evidence="4 5">
    <name type="scientific">[Torrubiella] hemipterigena</name>
    <dbReference type="NCBI Taxonomy" id="1531966"/>
    <lineage>
        <taxon>Eukaryota</taxon>
        <taxon>Fungi</taxon>
        <taxon>Dikarya</taxon>
        <taxon>Ascomycota</taxon>
        <taxon>Pezizomycotina</taxon>
        <taxon>Sordariomycetes</taxon>
        <taxon>Hypocreomycetidae</taxon>
        <taxon>Hypocreales</taxon>
        <taxon>Clavicipitaceae</taxon>
        <taxon>Clavicipitaceae incertae sedis</taxon>
        <taxon>'Torrubiella' clade</taxon>
    </lineage>
</organism>
<dbReference type="Proteomes" id="UP000039046">
    <property type="component" value="Unassembled WGS sequence"/>
</dbReference>
<feature type="repeat" description="ANK" evidence="3">
    <location>
        <begin position="181"/>
        <end position="213"/>
    </location>
</feature>
<name>A0A0A1TJ13_9HYPO</name>
<dbReference type="PROSITE" id="PS50088">
    <property type="entry name" value="ANK_REPEAT"/>
    <property type="match status" value="1"/>
</dbReference>
<keyword evidence="2 3" id="KW-0040">ANK repeat</keyword>
<accession>A0A0A1TJ13</accession>
<gene>
    <name evidence="4" type="ORF">VHEMI10577</name>
</gene>
<proteinExistence type="predicted"/>
<dbReference type="InterPro" id="IPR051637">
    <property type="entry name" value="Ank_repeat_dom-contain_49"/>
</dbReference>
<keyword evidence="1" id="KW-0677">Repeat</keyword>
<reference evidence="4 5" key="1">
    <citation type="journal article" date="2015" name="Genome Announc.">
        <title>Draft Genome Sequence and Gene Annotation of the Entomopathogenic Fungus Verticillium hemipterigenum.</title>
        <authorList>
            <person name="Horn F."/>
            <person name="Habel A."/>
            <person name="Scharf D.H."/>
            <person name="Dworschak J."/>
            <person name="Brakhage A.A."/>
            <person name="Guthke R."/>
            <person name="Hertweck C."/>
            <person name="Linde J."/>
        </authorList>
    </citation>
    <scope>NUCLEOTIDE SEQUENCE [LARGE SCALE GENOMIC DNA]</scope>
</reference>
<dbReference type="PANTHER" id="PTHR24180:SF45">
    <property type="entry name" value="POLY [ADP-RIBOSE] POLYMERASE TANKYRASE"/>
    <property type="match status" value="1"/>
</dbReference>
<keyword evidence="5" id="KW-1185">Reference proteome</keyword>
<evidence type="ECO:0000256" key="2">
    <source>
        <dbReference type="ARBA" id="ARBA00023043"/>
    </source>
</evidence>
<dbReference type="InterPro" id="IPR036770">
    <property type="entry name" value="Ankyrin_rpt-contain_sf"/>
</dbReference>
<dbReference type="Pfam" id="PF12796">
    <property type="entry name" value="Ank_2"/>
    <property type="match status" value="1"/>
</dbReference>
<protein>
    <submittedName>
        <fullName evidence="4">Uncharacterized protein</fullName>
    </submittedName>
</protein>
<evidence type="ECO:0000256" key="1">
    <source>
        <dbReference type="ARBA" id="ARBA00022737"/>
    </source>
</evidence>
<dbReference type="Gene3D" id="1.25.40.20">
    <property type="entry name" value="Ankyrin repeat-containing domain"/>
    <property type="match status" value="1"/>
</dbReference>
<dbReference type="InterPro" id="IPR002110">
    <property type="entry name" value="Ankyrin_rpt"/>
</dbReference>
<sequence length="321" mass="35886">MLLFRAIEWGTVGHFRMDIAQREAFILKLVERGASSGPVSDLRTLALTTACSWVGGNIIEALMQPRDMEEIVKPFNNIGKYCLKLEKWMLPGEQGSYMHIAAYYCNSPAVCALMDKRARLLVSNKERTPLHWLSMRGSITSQSSPWAKDYELRGQSYTDACRETAQVLVNRALDVNAQDEYGRTALHYACHLNMVELIHVLVELGADIAIYDEDGCLASHYLGEGMLGYEYFYCGRETHFGKQEGPYPAALKKVAMDAFNLQQLNAGDKNSLTPLMHAVKNIQCGESEMAAWPGRGRCSHRQQRQDLSSSCHGPPCLLPCA</sequence>